<dbReference type="PROSITE" id="PS51084">
    <property type="entry name" value="HIT_2"/>
    <property type="match status" value="1"/>
</dbReference>
<dbReference type="SUPFAM" id="SSF54197">
    <property type="entry name" value="HIT-like"/>
    <property type="match status" value="1"/>
</dbReference>
<dbReference type="EMBL" id="MFKN01000002">
    <property type="protein sequence ID" value="OGG41243.1"/>
    <property type="molecule type" value="Genomic_DNA"/>
</dbReference>
<dbReference type="PRINTS" id="PR00332">
    <property type="entry name" value="HISTRIAD"/>
</dbReference>
<accession>A0A1F6BWP0</accession>
<organism evidence="5 6">
    <name type="scientific">Candidatus Kaiserbacteria bacterium GWA2_50_9</name>
    <dbReference type="NCBI Taxonomy" id="1798474"/>
    <lineage>
        <taxon>Bacteria</taxon>
        <taxon>Candidatus Kaiseribacteriota</taxon>
    </lineage>
</organism>
<evidence type="ECO:0000256" key="2">
    <source>
        <dbReference type="PIRSR" id="PIRSR601310-3"/>
    </source>
</evidence>
<dbReference type="InterPro" id="IPR011146">
    <property type="entry name" value="HIT-like"/>
</dbReference>
<dbReference type="Pfam" id="PF01230">
    <property type="entry name" value="HIT"/>
    <property type="match status" value="1"/>
</dbReference>
<gene>
    <name evidence="5" type="ORF">A2118_03490</name>
</gene>
<evidence type="ECO:0000256" key="3">
    <source>
        <dbReference type="PROSITE-ProRule" id="PRU00464"/>
    </source>
</evidence>
<name>A0A1F6BWP0_9BACT</name>
<evidence type="ECO:0000313" key="5">
    <source>
        <dbReference type="EMBL" id="OGG41243.1"/>
    </source>
</evidence>
<proteinExistence type="predicted"/>
<dbReference type="PROSITE" id="PS00892">
    <property type="entry name" value="HIT_1"/>
    <property type="match status" value="1"/>
</dbReference>
<sequence>MVFLGEECLFCKIVSGKIPATKLYEDENTLSFLDVYPSAKGHSLVIPKKHYATLLDIPEAELREVMRVVQKIGAAVMKATNAKGFNVLQNNFEAAGQAIHHMHFHIVPRFENDGLKLSFGGAKAEMEELGE</sequence>
<reference evidence="5 6" key="1">
    <citation type="journal article" date="2016" name="Nat. Commun.">
        <title>Thousands of microbial genomes shed light on interconnected biogeochemical processes in an aquifer system.</title>
        <authorList>
            <person name="Anantharaman K."/>
            <person name="Brown C.T."/>
            <person name="Hug L.A."/>
            <person name="Sharon I."/>
            <person name="Castelle C.J."/>
            <person name="Probst A.J."/>
            <person name="Thomas B.C."/>
            <person name="Singh A."/>
            <person name="Wilkins M.J."/>
            <person name="Karaoz U."/>
            <person name="Brodie E.L."/>
            <person name="Williams K.H."/>
            <person name="Hubbard S.S."/>
            <person name="Banfield J.F."/>
        </authorList>
    </citation>
    <scope>NUCLEOTIDE SEQUENCE [LARGE SCALE GENOMIC DNA]</scope>
</reference>
<dbReference type="PANTHER" id="PTHR47670">
    <property type="entry name" value="ADENYLYLSULFATASE HINT3"/>
    <property type="match status" value="1"/>
</dbReference>
<dbReference type="InterPro" id="IPR001310">
    <property type="entry name" value="Histidine_triad_HIT"/>
</dbReference>
<dbReference type="STRING" id="1798474.A2118_03490"/>
<feature type="non-terminal residue" evidence="5">
    <location>
        <position position="131"/>
    </location>
</feature>
<dbReference type="GO" id="GO:0006790">
    <property type="term" value="P:sulfur compound metabolic process"/>
    <property type="evidence" value="ECO:0007669"/>
    <property type="project" value="TreeGrafter"/>
</dbReference>
<feature type="short sequence motif" description="Histidine triad motif" evidence="2 3">
    <location>
        <begin position="101"/>
        <end position="105"/>
    </location>
</feature>
<dbReference type="Proteomes" id="UP000179014">
    <property type="component" value="Unassembled WGS sequence"/>
</dbReference>
<dbReference type="CDD" id="cd01277">
    <property type="entry name" value="HINT_subgroup"/>
    <property type="match status" value="1"/>
</dbReference>
<feature type="active site" description="Tele-AMP-histidine intermediate" evidence="1">
    <location>
        <position position="103"/>
    </location>
</feature>
<dbReference type="AlphaFoldDB" id="A0A1F6BWP0"/>
<dbReference type="GO" id="GO:0009150">
    <property type="term" value="P:purine ribonucleotide metabolic process"/>
    <property type="evidence" value="ECO:0007669"/>
    <property type="project" value="TreeGrafter"/>
</dbReference>
<evidence type="ECO:0000313" key="6">
    <source>
        <dbReference type="Proteomes" id="UP000179014"/>
    </source>
</evidence>
<dbReference type="InterPro" id="IPR019808">
    <property type="entry name" value="Histidine_triad_CS"/>
</dbReference>
<dbReference type="GO" id="GO:0047627">
    <property type="term" value="F:adenylylsulfatase activity"/>
    <property type="evidence" value="ECO:0007669"/>
    <property type="project" value="TreeGrafter"/>
</dbReference>
<dbReference type="PANTHER" id="PTHR47670:SF1">
    <property type="entry name" value="ADENYLYLSULFATASE HINT3"/>
    <property type="match status" value="1"/>
</dbReference>
<comment type="caution">
    <text evidence="5">The sequence shown here is derived from an EMBL/GenBank/DDBJ whole genome shotgun (WGS) entry which is preliminary data.</text>
</comment>
<evidence type="ECO:0000256" key="1">
    <source>
        <dbReference type="PIRSR" id="PIRSR601310-1"/>
    </source>
</evidence>
<feature type="domain" description="HIT" evidence="4">
    <location>
        <begin position="9"/>
        <end position="116"/>
    </location>
</feature>
<dbReference type="Gene3D" id="3.30.428.10">
    <property type="entry name" value="HIT-like"/>
    <property type="match status" value="1"/>
</dbReference>
<protein>
    <recommendedName>
        <fullName evidence="4">HIT domain-containing protein</fullName>
    </recommendedName>
</protein>
<dbReference type="InterPro" id="IPR039384">
    <property type="entry name" value="HINT"/>
</dbReference>
<evidence type="ECO:0000259" key="4">
    <source>
        <dbReference type="PROSITE" id="PS51084"/>
    </source>
</evidence>
<dbReference type="InterPro" id="IPR036265">
    <property type="entry name" value="HIT-like_sf"/>
</dbReference>